<sequence length="201" mass="21666">MGARQRLSLGRTHVSCCGAQRTPGPTPVARANGCPWDKRACDAAAIKGRLGILAWLHANGCPWDEWTCACAAAGGHLDVIKWLRDKGCPWDPRTCACAARCGHVGILRWARANGCPCDDKKVLAEATKHGHLAILNSMITSGSTLPDAVCTKGARFDHLHIVKWARTNGRPVGRIDAICRGQGRKSESLAVGHREWMSVES</sequence>
<protein>
    <submittedName>
        <fullName evidence="1">Ankyrin repeat protein</fullName>
    </submittedName>
</protein>
<dbReference type="RefSeq" id="YP_009119720.1">
    <property type="nucleotide sequence ID" value="NC_026440.1"/>
</dbReference>
<dbReference type="InterPro" id="IPR002110">
    <property type="entry name" value="Ankyrin_rpt"/>
</dbReference>
<evidence type="ECO:0000313" key="1">
    <source>
        <dbReference type="EMBL" id="AJF97485.1"/>
    </source>
</evidence>
<dbReference type="PANTHER" id="PTHR46586:SF3">
    <property type="entry name" value="ANKYRIN REPEAT-CONTAINING PROTEIN"/>
    <property type="match status" value="1"/>
</dbReference>
<dbReference type="PANTHER" id="PTHR46586">
    <property type="entry name" value="ANKYRIN REPEAT-CONTAINING PROTEIN"/>
    <property type="match status" value="1"/>
</dbReference>
<evidence type="ECO:0000313" key="2">
    <source>
        <dbReference type="Proteomes" id="UP000202511"/>
    </source>
</evidence>
<dbReference type="Gene3D" id="1.25.40.20">
    <property type="entry name" value="Ankyrin repeat-containing domain"/>
    <property type="match status" value="1"/>
</dbReference>
<dbReference type="GeneID" id="23462402"/>
<proteinExistence type="predicted"/>
<organism evidence="1 2">
    <name type="scientific">Pandoravirus inopinatum</name>
    <dbReference type="NCBI Taxonomy" id="1605721"/>
    <lineage>
        <taxon>Viruses</taxon>
        <taxon>Pandoravirus</taxon>
    </lineage>
</organism>
<dbReference type="InterPro" id="IPR036770">
    <property type="entry name" value="Ankyrin_rpt-contain_sf"/>
</dbReference>
<dbReference type="InterPro" id="IPR052050">
    <property type="entry name" value="SecEffector_AnkRepeat"/>
</dbReference>
<name>A0A0B5J6S4_9VIRU</name>
<dbReference type="EMBL" id="KP136319">
    <property type="protein sequence ID" value="AJF97485.1"/>
    <property type="molecule type" value="Genomic_DNA"/>
</dbReference>
<dbReference type="SUPFAM" id="SSF48403">
    <property type="entry name" value="Ankyrin repeat"/>
    <property type="match status" value="1"/>
</dbReference>
<dbReference type="Pfam" id="PF13637">
    <property type="entry name" value="Ank_4"/>
    <property type="match status" value="1"/>
</dbReference>
<dbReference type="Proteomes" id="UP000202511">
    <property type="component" value="Segment"/>
</dbReference>
<dbReference type="OrthoDB" id="9388at10239"/>
<reference evidence="1 2" key="1">
    <citation type="journal article" date="2015" name="Parasitol. Res.">
        <title>Viruses in close associations with free-living amoebae.</title>
        <authorList>
            <person name="Scheid P."/>
        </authorList>
    </citation>
    <scope>NUCLEOTIDE SEQUENCE [LARGE SCALE GENOMIC DNA]</scope>
    <source>
        <strain evidence="1">KlaHel</strain>
    </source>
</reference>
<dbReference type="KEGG" id="vg:23462402"/>
<accession>A0A0B5J6S4</accession>